<organism evidence="4 5">
    <name type="scientific">Aureococcus anophagefferens</name>
    <name type="common">Harmful bloom alga</name>
    <dbReference type="NCBI Taxonomy" id="44056"/>
    <lineage>
        <taxon>Eukaryota</taxon>
        <taxon>Sar</taxon>
        <taxon>Stramenopiles</taxon>
        <taxon>Ochrophyta</taxon>
        <taxon>Pelagophyceae</taxon>
        <taxon>Pelagomonadales</taxon>
        <taxon>Pelagomonadaceae</taxon>
        <taxon>Aureococcus</taxon>
    </lineage>
</organism>
<comment type="similarity">
    <text evidence="2">Belongs to the peptidase M16 family.</text>
</comment>
<dbReference type="InterPro" id="IPR011249">
    <property type="entry name" value="Metalloenz_LuxS/M16"/>
</dbReference>
<proteinExistence type="inferred from homology"/>
<dbReference type="PANTHER" id="PTHR11851">
    <property type="entry name" value="METALLOPROTEASE"/>
    <property type="match status" value="1"/>
</dbReference>
<dbReference type="SUPFAM" id="SSF63411">
    <property type="entry name" value="LuxS/MPP-like metallohydrolase"/>
    <property type="match status" value="2"/>
</dbReference>
<comment type="caution">
    <text evidence="4">The sequence shown here is derived from an EMBL/GenBank/DDBJ whole genome shotgun (WGS) entry which is preliminary data.</text>
</comment>
<evidence type="ECO:0000313" key="5">
    <source>
        <dbReference type="Proteomes" id="UP001363151"/>
    </source>
</evidence>
<keyword evidence="5" id="KW-1185">Reference proteome</keyword>
<dbReference type="InterPro" id="IPR007863">
    <property type="entry name" value="Peptidase_M16_C"/>
</dbReference>
<evidence type="ECO:0000313" key="4">
    <source>
        <dbReference type="EMBL" id="KAK7241334.1"/>
    </source>
</evidence>
<dbReference type="EMBL" id="JBBJCI010000203">
    <property type="protein sequence ID" value="KAK7241334.1"/>
    <property type="molecule type" value="Genomic_DNA"/>
</dbReference>
<feature type="domain" description="Peptidase M16 C-terminal" evidence="3">
    <location>
        <begin position="215"/>
        <end position="342"/>
    </location>
</feature>
<dbReference type="InterPro" id="IPR050361">
    <property type="entry name" value="MPP/UQCRC_Complex"/>
</dbReference>
<dbReference type="Pfam" id="PF05193">
    <property type="entry name" value="Peptidase_M16_C"/>
    <property type="match status" value="1"/>
</dbReference>
<evidence type="ECO:0000259" key="3">
    <source>
        <dbReference type="Pfam" id="PF05193"/>
    </source>
</evidence>
<reference evidence="4 5" key="1">
    <citation type="submission" date="2024-03" db="EMBL/GenBank/DDBJ databases">
        <title>Aureococcus anophagefferens CCMP1851 and Kratosvirus quantuckense: Draft genome of a second virus-susceptible host strain in the model system.</title>
        <authorList>
            <person name="Chase E."/>
            <person name="Truchon A.R."/>
            <person name="Schepens W."/>
            <person name="Wilhelm S.W."/>
        </authorList>
    </citation>
    <scope>NUCLEOTIDE SEQUENCE [LARGE SCALE GENOMIC DNA]</scope>
    <source>
        <strain evidence="4 5">CCMP1851</strain>
    </source>
</reference>
<name>A0ABR1FYI5_AURAN</name>
<dbReference type="Gene3D" id="3.30.830.10">
    <property type="entry name" value="Metalloenzyme, LuxS/M16 peptidase-like"/>
    <property type="match status" value="1"/>
</dbReference>
<sequence>MLSAKAALRTGRAAGVRTLVTSSDLPNGVNAVSTAFNGPVASVALFSDLGTRSETPATNGALAVVAQARAAAAGAAVAKLGGAVTGAATRDGSSLVATVLKRARAPGGARALRGAAEAPSAAAFEAAKASVLAAQGGMVEEVHGCAYLEAPYGLPANGTAASLANVTHTDAAALLAAPTAYTAVGVGCDDLAAFGALPAASAGLVAFDDGAAAIFTGSDKKTSYDGLPLAELAVAYEFPLLSSEFGAAATLLPSVLGAGANAGGASLKEPYNAHGKLVRDLAEQGAAAFVAPFYAPYADTALFGVHLAAPDVRVEDAVWYTMNNLVRLSFGVTDAELARAKLAYKAELGASIASPAAVAAMLGAHVKLLGAPLAPNELLAMVEDVELDEIKALAYEHLHDCDHALAAVGPVHELPDYNYVRTASYNHHS</sequence>
<dbReference type="PANTHER" id="PTHR11851:SF49">
    <property type="entry name" value="MITOCHONDRIAL-PROCESSING PEPTIDASE SUBUNIT ALPHA"/>
    <property type="match status" value="1"/>
</dbReference>
<evidence type="ECO:0000256" key="2">
    <source>
        <dbReference type="ARBA" id="ARBA00007261"/>
    </source>
</evidence>
<comment type="function">
    <text evidence="1">Substrate recognition and binding subunit of the essential mitochondrial processing protease (MPP), which cleaves the mitochondrial sequence off newly imported precursors proteins.</text>
</comment>
<evidence type="ECO:0000256" key="1">
    <source>
        <dbReference type="ARBA" id="ARBA00002123"/>
    </source>
</evidence>
<accession>A0ABR1FYI5</accession>
<dbReference type="Proteomes" id="UP001363151">
    <property type="component" value="Unassembled WGS sequence"/>
</dbReference>
<gene>
    <name evidence="4" type="primary">MAS1</name>
    <name evidence="4" type="ORF">SO694_00050210</name>
</gene>
<protein>
    <submittedName>
        <fullName evidence="4">MAS proto-oncogene</fullName>
    </submittedName>
</protein>